<organism evidence="4">
    <name type="scientific">uncultured Thermomicrobiales bacterium</name>
    <dbReference type="NCBI Taxonomy" id="1645740"/>
    <lineage>
        <taxon>Bacteria</taxon>
        <taxon>Pseudomonadati</taxon>
        <taxon>Thermomicrobiota</taxon>
        <taxon>Thermomicrobia</taxon>
        <taxon>Thermomicrobiales</taxon>
        <taxon>environmental samples</taxon>
    </lineage>
</organism>
<dbReference type="InterPro" id="IPR001647">
    <property type="entry name" value="HTH_TetR"/>
</dbReference>
<protein>
    <submittedName>
        <fullName evidence="4">Transcriptional regulator, AcrR family</fullName>
    </submittedName>
</protein>
<dbReference type="InterPro" id="IPR050109">
    <property type="entry name" value="HTH-type_TetR-like_transc_reg"/>
</dbReference>
<dbReference type="AlphaFoldDB" id="A0A6J4V5Y0"/>
<dbReference type="PANTHER" id="PTHR30055">
    <property type="entry name" value="HTH-TYPE TRANSCRIPTIONAL REGULATOR RUTR"/>
    <property type="match status" value="1"/>
</dbReference>
<evidence type="ECO:0000259" key="3">
    <source>
        <dbReference type="PROSITE" id="PS50977"/>
    </source>
</evidence>
<accession>A0A6J4V5Y0</accession>
<dbReference type="InterPro" id="IPR009057">
    <property type="entry name" value="Homeodomain-like_sf"/>
</dbReference>
<dbReference type="GO" id="GO:0003700">
    <property type="term" value="F:DNA-binding transcription factor activity"/>
    <property type="evidence" value="ECO:0007669"/>
    <property type="project" value="TreeGrafter"/>
</dbReference>
<sequence>MPSTSGWQPQRRAAALNEAAILKAADELLRSRGIDGADMREIAARAGVGIGTLYRRFGDKATLIAAVVGEQERALQDDLLRGPPPLGPGAPAAERLEAFLQALCRLTEANAEALAAGQATTRLGRYGFGSYQAWRLHATVLLREVSPDLDAEWLADLLLAPLTPALYYGQRERWGMSAERIQANLLQSTRRLLGLGSNR</sequence>
<evidence type="ECO:0000313" key="4">
    <source>
        <dbReference type="EMBL" id="CAA9569609.1"/>
    </source>
</evidence>
<dbReference type="Pfam" id="PF00440">
    <property type="entry name" value="TetR_N"/>
    <property type="match status" value="1"/>
</dbReference>
<dbReference type="PANTHER" id="PTHR30055:SF209">
    <property type="entry name" value="POSSIBLE TRANSCRIPTIONAL REGULATORY PROTEIN (PROBABLY TETR-FAMILY)"/>
    <property type="match status" value="1"/>
</dbReference>
<dbReference type="PROSITE" id="PS50977">
    <property type="entry name" value="HTH_TETR_2"/>
    <property type="match status" value="1"/>
</dbReference>
<gene>
    <name evidence="4" type="ORF">AVDCRST_MAG19-2639</name>
</gene>
<dbReference type="EMBL" id="CADCWL010000131">
    <property type="protein sequence ID" value="CAA9569609.1"/>
    <property type="molecule type" value="Genomic_DNA"/>
</dbReference>
<dbReference type="Gene3D" id="1.10.357.10">
    <property type="entry name" value="Tetracycline Repressor, domain 2"/>
    <property type="match status" value="1"/>
</dbReference>
<feature type="domain" description="HTH tetR-type" evidence="3">
    <location>
        <begin position="15"/>
        <end position="75"/>
    </location>
</feature>
<reference evidence="4" key="1">
    <citation type="submission" date="2020-02" db="EMBL/GenBank/DDBJ databases">
        <authorList>
            <person name="Meier V. D."/>
        </authorList>
    </citation>
    <scope>NUCLEOTIDE SEQUENCE</scope>
    <source>
        <strain evidence="4">AVDCRST_MAG19</strain>
    </source>
</reference>
<dbReference type="SUPFAM" id="SSF46689">
    <property type="entry name" value="Homeodomain-like"/>
    <property type="match status" value="1"/>
</dbReference>
<name>A0A6J4V5Y0_9BACT</name>
<dbReference type="GO" id="GO:0000976">
    <property type="term" value="F:transcription cis-regulatory region binding"/>
    <property type="evidence" value="ECO:0007669"/>
    <property type="project" value="TreeGrafter"/>
</dbReference>
<keyword evidence="1 2" id="KW-0238">DNA-binding</keyword>
<feature type="DNA-binding region" description="H-T-H motif" evidence="2">
    <location>
        <begin position="38"/>
        <end position="57"/>
    </location>
</feature>
<dbReference type="PRINTS" id="PR00455">
    <property type="entry name" value="HTHTETR"/>
</dbReference>
<proteinExistence type="predicted"/>
<evidence type="ECO:0000256" key="2">
    <source>
        <dbReference type="PROSITE-ProRule" id="PRU00335"/>
    </source>
</evidence>
<evidence type="ECO:0000256" key="1">
    <source>
        <dbReference type="ARBA" id="ARBA00023125"/>
    </source>
</evidence>